<reference evidence="10" key="2">
    <citation type="submission" date="2021-02" db="EMBL/GenBank/DDBJ databases">
        <title>Comparative genomics of Ferrovum myxofaciens strains, predominant extremophile bacteria forming large biofilm stalactites in acid mine ecosystems.</title>
        <authorList>
            <person name="Burkartova K."/>
            <person name="Ridl J."/>
            <person name="Pajer P."/>
            <person name="Falteisek L."/>
        </authorList>
    </citation>
    <scope>NUCLEOTIDE SEQUENCE</scope>
    <source>
        <strain evidence="10">MI1III</strain>
    </source>
</reference>
<dbReference type="PROSITE" id="PS51257">
    <property type="entry name" value="PROKAR_LIPOPROTEIN"/>
    <property type="match status" value="1"/>
</dbReference>
<dbReference type="InterPro" id="IPR042177">
    <property type="entry name" value="Cell/Rod_1"/>
</dbReference>
<sequence length="301" mass="33252">MSTLKSRPNDLFSRPAAPLWLRSGIYGLLALACILLDHHYHRLEKVHQILRIWTLPLQELARVPLWTEREIGRHLTTLERLQAENNALRHELLGQAALVQQATLLTRDLTRLHALMQLGSTPRFTGRVCRLISSARNPFVQKVLLEGGESQGIQAGSPVLTDQGLMGQITRVYPDESEVTLISNRNLTIPVEIERTGLRTLAMGTGHQGELSLPYVPSQTDVKVGDLLLTSGIDGLYPRGLTVATLTSVTRHPSSAFVEITARVNAGTDTYPDVLVMAPNTAFQNLPPLDNPPHPPIHKKP</sequence>
<dbReference type="EMBL" id="LRRD01000001">
    <property type="protein sequence ID" value="KXW59399.1"/>
    <property type="molecule type" value="Genomic_DNA"/>
</dbReference>
<comment type="function">
    <text evidence="5">Involved in formation and maintenance of cell shape.</text>
</comment>
<dbReference type="RefSeq" id="WP_031595671.1">
    <property type="nucleotide sequence ID" value="NZ_CP053675.1"/>
</dbReference>
<evidence type="ECO:0000256" key="4">
    <source>
        <dbReference type="ARBA" id="ARBA00032089"/>
    </source>
</evidence>
<dbReference type="OrthoDB" id="9808025at2"/>
<keyword evidence="3 5" id="KW-0133">Cell shape</keyword>
<dbReference type="PIRSF" id="PIRSF038471">
    <property type="entry name" value="MreC"/>
    <property type="match status" value="1"/>
</dbReference>
<keyword evidence="6" id="KW-0175">Coiled coil</keyword>
<dbReference type="InterPro" id="IPR055342">
    <property type="entry name" value="MreC_beta-barrel_core"/>
</dbReference>
<dbReference type="Pfam" id="PF04085">
    <property type="entry name" value="MreC"/>
    <property type="match status" value="1"/>
</dbReference>
<dbReference type="Gene3D" id="2.40.10.340">
    <property type="entry name" value="Rod shape-determining protein MreC, domain 1"/>
    <property type="match status" value="1"/>
</dbReference>
<keyword evidence="11" id="KW-1185">Reference proteome</keyword>
<dbReference type="PATRIC" id="fig|1789004.3.peg.45"/>
<reference evidence="9 11" key="1">
    <citation type="submission" date="2016-01" db="EMBL/GenBank/DDBJ databases">
        <title>Genome sequence of the acidophilic iron oxidising Ferrovum strain Z-31.</title>
        <authorList>
            <person name="Poehlein A."/>
            <person name="Ullrich S.R."/>
            <person name="Schloemann M."/>
            <person name="Muehling M."/>
            <person name="Daniel R."/>
        </authorList>
    </citation>
    <scope>NUCLEOTIDE SEQUENCE [LARGE SCALE GENOMIC DNA]</scope>
    <source>
        <strain evidence="9 11">Z-31</strain>
    </source>
</reference>
<name>A0A859A8B6_9PROT</name>
<feature type="coiled-coil region" evidence="6">
    <location>
        <begin position="71"/>
        <end position="98"/>
    </location>
</feature>
<dbReference type="Gene3D" id="2.40.10.350">
    <property type="entry name" value="Rod shape-determining protein MreC, domain 2"/>
    <property type="match status" value="1"/>
</dbReference>
<dbReference type="Proteomes" id="UP000075653">
    <property type="component" value="Unassembled WGS sequence"/>
</dbReference>
<evidence type="ECO:0000256" key="1">
    <source>
        <dbReference type="ARBA" id="ARBA00009369"/>
    </source>
</evidence>
<accession>A0A859A8B6</accession>
<dbReference type="PANTHER" id="PTHR34138">
    <property type="entry name" value="CELL SHAPE-DETERMINING PROTEIN MREC"/>
    <property type="match status" value="1"/>
</dbReference>
<dbReference type="GO" id="GO:0005886">
    <property type="term" value="C:plasma membrane"/>
    <property type="evidence" value="ECO:0007669"/>
    <property type="project" value="TreeGrafter"/>
</dbReference>
<evidence type="ECO:0000259" key="8">
    <source>
        <dbReference type="Pfam" id="PF04085"/>
    </source>
</evidence>
<evidence type="ECO:0000256" key="7">
    <source>
        <dbReference type="SAM" id="MobiDB-lite"/>
    </source>
</evidence>
<evidence type="ECO:0000256" key="6">
    <source>
        <dbReference type="SAM" id="Coils"/>
    </source>
</evidence>
<organism evidence="9 11">
    <name type="scientific">Ferrovum myxofaciens</name>
    <dbReference type="NCBI Taxonomy" id="416213"/>
    <lineage>
        <taxon>Bacteria</taxon>
        <taxon>Pseudomonadati</taxon>
        <taxon>Pseudomonadota</taxon>
        <taxon>Betaproteobacteria</taxon>
        <taxon>Ferrovales</taxon>
        <taxon>Ferrovaceae</taxon>
        <taxon>Ferrovum</taxon>
    </lineage>
</organism>
<comment type="similarity">
    <text evidence="1 5">Belongs to the MreC family.</text>
</comment>
<dbReference type="InterPro" id="IPR007221">
    <property type="entry name" value="MreC"/>
</dbReference>
<dbReference type="GO" id="GO:0008360">
    <property type="term" value="P:regulation of cell shape"/>
    <property type="evidence" value="ECO:0007669"/>
    <property type="project" value="UniProtKB-KW"/>
</dbReference>
<evidence type="ECO:0000256" key="5">
    <source>
        <dbReference type="PIRNR" id="PIRNR038471"/>
    </source>
</evidence>
<dbReference type="Proteomes" id="UP000683551">
    <property type="component" value="Chromosome"/>
</dbReference>
<protein>
    <recommendedName>
        <fullName evidence="2 5">Cell shape-determining protein MreC</fullName>
    </recommendedName>
    <alternativeName>
        <fullName evidence="4 5">Cell shape protein MreC</fullName>
    </alternativeName>
</protein>
<evidence type="ECO:0000256" key="3">
    <source>
        <dbReference type="ARBA" id="ARBA00022960"/>
    </source>
</evidence>
<feature type="domain" description="Rod shape-determining protein MreC beta-barrel core" evidence="8">
    <location>
        <begin position="132"/>
        <end position="277"/>
    </location>
</feature>
<dbReference type="NCBIfam" id="TIGR00219">
    <property type="entry name" value="mreC"/>
    <property type="match status" value="1"/>
</dbReference>
<evidence type="ECO:0000313" key="10">
    <source>
        <dbReference type="EMBL" id="QWY78692.1"/>
    </source>
</evidence>
<proteinExistence type="inferred from homology"/>
<evidence type="ECO:0000313" key="9">
    <source>
        <dbReference type="EMBL" id="KXW59399.1"/>
    </source>
</evidence>
<dbReference type="InterPro" id="IPR042175">
    <property type="entry name" value="Cell/Rod_MreC_2"/>
</dbReference>
<feature type="region of interest" description="Disordered" evidence="7">
    <location>
        <begin position="282"/>
        <end position="301"/>
    </location>
</feature>
<dbReference type="PANTHER" id="PTHR34138:SF1">
    <property type="entry name" value="CELL SHAPE-DETERMINING PROTEIN MREC"/>
    <property type="match status" value="1"/>
</dbReference>
<evidence type="ECO:0000256" key="2">
    <source>
        <dbReference type="ARBA" id="ARBA00013855"/>
    </source>
</evidence>
<evidence type="ECO:0000313" key="11">
    <source>
        <dbReference type="Proteomes" id="UP000075653"/>
    </source>
</evidence>
<dbReference type="AlphaFoldDB" id="A0A859A8B6"/>
<dbReference type="EMBL" id="CP071137">
    <property type="protein sequence ID" value="QWY78692.1"/>
    <property type="molecule type" value="Genomic_DNA"/>
</dbReference>
<gene>
    <name evidence="9" type="primary">mreC</name>
    <name evidence="9" type="ORF">FEMY_00450</name>
    <name evidence="10" type="ORF">JZL65_06420</name>
</gene>
<accession>A0A149W1P1</accession>